<dbReference type="Proteomes" id="UP001055804">
    <property type="component" value="Unassembled WGS sequence"/>
</dbReference>
<keyword evidence="2" id="KW-1185">Reference proteome</keyword>
<dbReference type="EMBL" id="JAMZFT010000001">
    <property type="protein sequence ID" value="MCP1335097.1"/>
    <property type="molecule type" value="Genomic_DNA"/>
</dbReference>
<organism evidence="1 2">
    <name type="scientific">Futiania mangrovi</name>
    <dbReference type="NCBI Taxonomy" id="2959716"/>
    <lineage>
        <taxon>Bacteria</taxon>
        <taxon>Pseudomonadati</taxon>
        <taxon>Pseudomonadota</taxon>
        <taxon>Alphaproteobacteria</taxon>
        <taxon>Futianiales</taxon>
        <taxon>Futianiaceae</taxon>
        <taxon>Futiania</taxon>
    </lineage>
</organism>
<protein>
    <submittedName>
        <fullName evidence="1">Uncharacterized protein</fullName>
    </submittedName>
</protein>
<gene>
    <name evidence="1" type="ORF">NJQ99_01595</name>
</gene>
<sequence length="220" mass="25040">MLYTNYTSPVENRKLQMPSQSRLQPIEIHESLQRVLEAWESHASDTSFSEILRRDGRELGLLNAALGQANVAWSMSSILGELASRPEIMASLRPPPSDIPADVFFFMQADALASNSILYRTFVSVVLGRTEEFVNALSRVHRRNPRAHFSATMNLLRNDEVRRLRNAISHGTFLVGGQVLEYWDRKNHRKISFRELDKVNGAIWSIVLTGLVASYDWIND</sequence>
<dbReference type="RefSeq" id="WP_269331052.1">
    <property type="nucleotide sequence ID" value="NZ_JAMZFT010000001.1"/>
</dbReference>
<name>A0A9J6P9T8_9PROT</name>
<evidence type="ECO:0000313" key="2">
    <source>
        <dbReference type="Proteomes" id="UP001055804"/>
    </source>
</evidence>
<proteinExistence type="predicted"/>
<comment type="caution">
    <text evidence="1">The sequence shown here is derived from an EMBL/GenBank/DDBJ whole genome shotgun (WGS) entry which is preliminary data.</text>
</comment>
<evidence type="ECO:0000313" key="1">
    <source>
        <dbReference type="EMBL" id="MCP1335097.1"/>
    </source>
</evidence>
<accession>A0A9J6P9T8</accession>
<dbReference type="AlphaFoldDB" id="A0A9J6P9T8"/>
<reference evidence="1" key="1">
    <citation type="submission" date="2022-06" db="EMBL/GenBank/DDBJ databases">
        <title>Isolation and Genomics of Futiania mangrovii gen. nov., sp. nov., a Rare and Metabolically-versatile member in the Class Alphaproteobacteria.</title>
        <authorList>
            <person name="Liu L."/>
            <person name="Huang W.-C."/>
            <person name="Pan J."/>
            <person name="Li J."/>
            <person name="Huang Y."/>
            <person name="Du H."/>
            <person name="Liu Y."/>
            <person name="Li M."/>
        </authorList>
    </citation>
    <scope>NUCLEOTIDE SEQUENCE</scope>
    <source>
        <strain evidence="1">FT118</strain>
    </source>
</reference>